<protein>
    <submittedName>
        <fullName evidence="4">GNAT family N-acetyltransferase</fullName>
    </submittedName>
</protein>
<proteinExistence type="predicted"/>
<comment type="caution">
    <text evidence="4">The sequence shown here is derived from an EMBL/GenBank/DDBJ whole genome shotgun (WGS) entry which is preliminary data.</text>
</comment>
<accession>A0A1S1N336</accession>
<dbReference type="OrthoDB" id="9775804at2"/>
<dbReference type="InterPro" id="IPR000182">
    <property type="entry name" value="GNAT_dom"/>
</dbReference>
<dbReference type="STRING" id="327939.BIW53_10295"/>
<dbReference type="PROSITE" id="PS51186">
    <property type="entry name" value="GNAT"/>
    <property type="match status" value="1"/>
</dbReference>
<dbReference type="GO" id="GO:0005737">
    <property type="term" value="C:cytoplasm"/>
    <property type="evidence" value="ECO:0007669"/>
    <property type="project" value="TreeGrafter"/>
</dbReference>
<keyword evidence="1 4" id="KW-0808">Transferase</keyword>
<evidence type="ECO:0000313" key="4">
    <source>
        <dbReference type="EMBL" id="OHU95604.1"/>
    </source>
</evidence>
<evidence type="ECO:0000259" key="3">
    <source>
        <dbReference type="PROSITE" id="PS51186"/>
    </source>
</evidence>
<dbReference type="SUPFAM" id="SSF55729">
    <property type="entry name" value="Acyl-CoA N-acyltransferases (Nat)"/>
    <property type="match status" value="1"/>
</dbReference>
<dbReference type="Pfam" id="PF13508">
    <property type="entry name" value="Acetyltransf_7"/>
    <property type="match status" value="1"/>
</dbReference>
<reference evidence="4 5" key="1">
    <citation type="submission" date="2016-10" db="EMBL/GenBank/DDBJ databases">
        <title>Pseudoalteromonas amylolytica sp. nov., isolated from the surface seawater.</title>
        <authorList>
            <person name="Wu Y.-H."/>
            <person name="Cheng H."/>
            <person name="Jin X.-B."/>
            <person name="Wang C.-S."/>
            <person name="Xu X.-W."/>
        </authorList>
    </citation>
    <scope>NUCLEOTIDE SEQUENCE [LARGE SCALE GENOMIC DNA]</scope>
    <source>
        <strain evidence="4 5">JCM 12483</strain>
    </source>
</reference>
<dbReference type="Gene3D" id="3.40.630.30">
    <property type="match status" value="1"/>
</dbReference>
<feature type="domain" description="N-acetyltransferase" evidence="3">
    <location>
        <begin position="3"/>
        <end position="135"/>
    </location>
</feature>
<dbReference type="Proteomes" id="UP000180253">
    <property type="component" value="Unassembled WGS sequence"/>
</dbReference>
<keyword evidence="2" id="KW-0012">Acyltransferase</keyword>
<dbReference type="GO" id="GO:0008080">
    <property type="term" value="F:N-acetyltransferase activity"/>
    <property type="evidence" value="ECO:0007669"/>
    <property type="project" value="InterPro"/>
</dbReference>
<name>A0A1S1N336_9GAMM</name>
<evidence type="ECO:0000313" key="5">
    <source>
        <dbReference type="Proteomes" id="UP000180253"/>
    </source>
</evidence>
<dbReference type="InterPro" id="IPR045039">
    <property type="entry name" value="NSI-like"/>
</dbReference>
<dbReference type="InterPro" id="IPR016181">
    <property type="entry name" value="Acyl_CoA_acyltransferase"/>
</dbReference>
<organism evidence="4 5">
    <name type="scientific">Pseudoalteromonas byunsanensis</name>
    <dbReference type="NCBI Taxonomy" id="327939"/>
    <lineage>
        <taxon>Bacteria</taxon>
        <taxon>Pseudomonadati</taxon>
        <taxon>Pseudomonadota</taxon>
        <taxon>Gammaproteobacteria</taxon>
        <taxon>Alteromonadales</taxon>
        <taxon>Pseudoalteromonadaceae</taxon>
        <taxon>Pseudoalteromonas</taxon>
    </lineage>
</organism>
<dbReference type="PANTHER" id="PTHR43626:SF4">
    <property type="entry name" value="GCN5-RELATED N-ACETYLTRANSFERASE 2, CHLOROPLASTIC"/>
    <property type="match status" value="1"/>
</dbReference>
<dbReference type="AlphaFoldDB" id="A0A1S1N336"/>
<evidence type="ECO:0000256" key="1">
    <source>
        <dbReference type="ARBA" id="ARBA00022679"/>
    </source>
</evidence>
<evidence type="ECO:0000256" key="2">
    <source>
        <dbReference type="ARBA" id="ARBA00023315"/>
    </source>
</evidence>
<dbReference type="CDD" id="cd04301">
    <property type="entry name" value="NAT_SF"/>
    <property type="match status" value="1"/>
</dbReference>
<dbReference type="EMBL" id="MNAN01000030">
    <property type="protein sequence ID" value="OHU95604.1"/>
    <property type="molecule type" value="Genomic_DNA"/>
</dbReference>
<gene>
    <name evidence="4" type="ORF">BIW53_10295</name>
</gene>
<dbReference type="PANTHER" id="PTHR43626">
    <property type="entry name" value="ACYL-COA N-ACYLTRANSFERASE"/>
    <property type="match status" value="1"/>
</dbReference>
<keyword evidence="5" id="KW-1185">Reference proteome</keyword>
<sequence>MNIKVELNGEIDDAEIVALYRANEWSSAEKPEQLLPALRNSHTLVTARLDGKLVGVGNAISDGHLVVYYPHMLVHPSYHGNGIGRKMMVAMQSVYSGFHQQMLSADTGAIEFYKALGFERAGKTEPMWIYSGNEH</sequence>
<dbReference type="RefSeq" id="WP_070991792.1">
    <property type="nucleotide sequence ID" value="NZ_CBCSHD010000002.1"/>
</dbReference>